<dbReference type="AlphaFoldDB" id="A0A1V9Z6Y8"/>
<evidence type="ECO:0000313" key="2">
    <source>
        <dbReference type="Proteomes" id="UP000243579"/>
    </source>
</evidence>
<dbReference type="Proteomes" id="UP000243579">
    <property type="component" value="Unassembled WGS sequence"/>
</dbReference>
<evidence type="ECO:0008006" key="3">
    <source>
        <dbReference type="Google" id="ProtNLM"/>
    </source>
</evidence>
<keyword evidence="2" id="KW-1185">Reference proteome</keyword>
<dbReference type="OrthoDB" id="118154at2759"/>
<organism evidence="1 2">
    <name type="scientific">Achlya hypogyna</name>
    <name type="common">Oomycete</name>
    <name type="synonym">Protoachlya hypogyna</name>
    <dbReference type="NCBI Taxonomy" id="1202772"/>
    <lineage>
        <taxon>Eukaryota</taxon>
        <taxon>Sar</taxon>
        <taxon>Stramenopiles</taxon>
        <taxon>Oomycota</taxon>
        <taxon>Saprolegniomycetes</taxon>
        <taxon>Saprolegniales</taxon>
        <taxon>Achlyaceae</taxon>
        <taxon>Achlya</taxon>
    </lineage>
</organism>
<name>A0A1V9Z6Y8_ACHHY</name>
<dbReference type="EMBL" id="JNBR01000396">
    <property type="protein sequence ID" value="OQR93765.1"/>
    <property type="molecule type" value="Genomic_DNA"/>
</dbReference>
<accession>A0A1V9Z6Y8</accession>
<protein>
    <recommendedName>
        <fullName evidence="3">BAG domain-containing protein</fullName>
    </recommendedName>
</protein>
<proteinExistence type="predicted"/>
<comment type="caution">
    <text evidence="1">The sequence shown here is derived from an EMBL/GenBank/DDBJ whole genome shotgun (WGS) entry which is preliminary data.</text>
</comment>
<sequence>MPQDARTRAYSSSSEAALQSISNLQLAIVKIERRVKEIEWQVTVHNATAKVPRKELAEAKDALAQLCGTLDKLQFNGVDGIITADLVSGKDHVRDQRKQLNRQCETIRTTMLSLHEQLTAHIAASS</sequence>
<evidence type="ECO:0000313" key="1">
    <source>
        <dbReference type="EMBL" id="OQR93765.1"/>
    </source>
</evidence>
<gene>
    <name evidence="1" type="ORF">ACHHYP_02310</name>
</gene>
<reference evidence="1 2" key="1">
    <citation type="journal article" date="2014" name="Genome Biol. Evol.">
        <title>The secreted proteins of Achlya hypogyna and Thraustotheca clavata identify the ancestral oomycete secretome and reveal gene acquisitions by horizontal gene transfer.</title>
        <authorList>
            <person name="Misner I."/>
            <person name="Blouin N."/>
            <person name="Leonard G."/>
            <person name="Richards T.A."/>
            <person name="Lane C.E."/>
        </authorList>
    </citation>
    <scope>NUCLEOTIDE SEQUENCE [LARGE SCALE GENOMIC DNA]</scope>
    <source>
        <strain evidence="1 2">ATCC 48635</strain>
    </source>
</reference>